<evidence type="ECO:0000256" key="4">
    <source>
        <dbReference type="ARBA" id="ARBA00023163"/>
    </source>
</evidence>
<evidence type="ECO:0000256" key="5">
    <source>
        <dbReference type="ARBA" id="ARBA00023242"/>
    </source>
</evidence>
<evidence type="ECO:0000256" key="1">
    <source>
        <dbReference type="ARBA" id="ARBA00004123"/>
    </source>
</evidence>
<dbReference type="InterPro" id="IPR001514">
    <property type="entry name" value="DNA-dir_RNA_pol_30-40kDasu_CS"/>
</dbReference>
<dbReference type="FunFam" id="2.170.120.12:FF:000003">
    <property type="entry name" value="Dna-directed rna polymerases i and iii subunit"/>
    <property type="match status" value="1"/>
</dbReference>
<keyword evidence="3" id="KW-0240">DNA-directed RNA polymerase</keyword>
<dbReference type="NCBIfam" id="NF001988">
    <property type="entry name" value="PRK00783.1"/>
    <property type="match status" value="1"/>
</dbReference>
<dbReference type="SUPFAM" id="SSF55257">
    <property type="entry name" value="RBP11-like subunits of RNA polymerase"/>
    <property type="match status" value="1"/>
</dbReference>
<comment type="similarity">
    <text evidence="6">Belongs to the archaeal Rpo3/eukaryotic RPB3 RNA polymerase subunit family.</text>
</comment>
<dbReference type="GO" id="GO:0005736">
    <property type="term" value="C:RNA polymerase I complex"/>
    <property type="evidence" value="ECO:0007669"/>
    <property type="project" value="TreeGrafter"/>
</dbReference>
<dbReference type="SUPFAM" id="SSF56553">
    <property type="entry name" value="Insert subdomain of RNA polymerase alpha subunit"/>
    <property type="match status" value="1"/>
</dbReference>
<dbReference type="OrthoDB" id="270173at2759"/>
<name>A0A8S9X5J9_APOLU</name>
<evidence type="ECO:0000256" key="2">
    <source>
        <dbReference type="ARBA" id="ARBA00022083"/>
    </source>
</evidence>
<dbReference type="InterPro" id="IPR011262">
    <property type="entry name" value="DNA-dir_RNA_pol_insert"/>
</dbReference>
<dbReference type="InterPro" id="IPR033901">
    <property type="entry name" value="RNAPI/III_AC40"/>
</dbReference>
<evidence type="ECO:0000259" key="7">
    <source>
        <dbReference type="SMART" id="SM00662"/>
    </source>
</evidence>
<evidence type="ECO:0000256" key="3">
    <source>
        <dbReference type="ARBA" id="ARBA00022478"/>
    </source>
</evidence>
<keyword evidence="4" id="KW-0804">Transcription</keyword>
<dbReference type="Gene3D" id="3.30.1360.10">
    <property type="entry name" value="RNA polymerase, RBP11-like subunit"/>
    <property type="match status" value="1"/>
</dbReference>
<gene>
    <name evidence="8" type="ORF">GE061_002622</name>
</gene>
<accession>A0A8S9X5J9</accession>
<dbReference type="InterPro" id="IPR050518">
    <property type="entry name" value="Rpo3/RPB3_RNA_Pol_subunit"/>
</dbReference>
<evidence type="ECO:0000313" key="8">
    <source>
        <dbReference type="EMBL" id="KAF6204282.1"/>
    </source>
</evidence>
<dbReference type="GO" id="GO:0005666">
    <property type="term" value="C:RNA polymerase III complex"/>
    <property type="evidence" value="ECO:0007669"/>
    <property type="project" value="TreeGrafter"/>
</dbReference>
<dbReference type="InterPro" id="IPR011263">
    <property type="entry name" value="DNA-dir_RNA_pol_RpoA/D/Rpb3"/>
</dbReference>
<dbReference type="PANTHER" id="PTHR11800:SF13">
    <property type="entry name" value="DNA-DIRECTED RNA POLYMERASES I AND III SUBUNIT RPAC1"/>
    <property type="match status" value="1"/>
</dbReference>
<dbReference type="PANTHER" id="PTHR11800">
    <property type="entry name" value="DNA-DIRECTED RNA POLYMERASE"/>
    <property type="match status" value="1"/>
</dbReference>
<dbReference type="GO" id="GO:0003677">
    <property type="term" value="F:DNA binding"/>
    <property type="evidence" value="ECO:0007669"/>
    <property type="project" value="InterPro"/>
</dbReference>
<dbReference type="AlphaFoldDB" id="A0A8S9X5J9"/>
<dbReference type="Proteomes" id="UP000466442">
    <property type="component" value="Unassembled WGS sequence"/>
</dbReference>
<feature type="domain" description="DNA-directed RNA polymerase RpoA/D/Rpb3-type" evidence="7">
    <location>
        <begin position="48"/>
        <end position="327"/>
    </location>
</feature>
<dbReference type="GO" id="GO:0006351">
    <property type="term" value="P:DNA-templated transcription"/>
    <property type="evidence" value="ECO:0007669"/>
    <property type="project" value="InterPro"/>
</dbReference>
<sequence length="335" mass="37964">MKSDAKMDNLFILAEDVVKTAPTNSVTLDLPTYKEKLQVKIMKLNHPEMEFDIIGINPALINAFRRILISDVPTMAIEKVTMHQNKTVIQDEVLAHRLGLIPLKANPKLFQYRLMGDQTGTDRDSLHYSLHIKCTKNPLCRAGHYRPEDLYVNHQVLSSDIKWVPIGGQSRLYKEEDVGPVYDDILIAKMRPGHELHVTMVAVKSCGRDHAKFSPVGTASYRLLPYIKLQEDVEGEDAKTLQRCFSAGVISLEERKGKTFAKVENPRIDMCSRNVLNEPHLKNKVILGRVKDHYIFTIESTVGTPPDELFKEAVKIMKKKCVDALAETKKFASRS</sequence>
<dbReference type="InterPro" id="IPR022842">
    <property type="entry name" value="RNAP_Rpo3/Rpb3/RPAC1"/>
</dbReference>
<comment type="caution">
    <text evidence="8">The sequence shown here is derived from an EMBL/GenBank/DDBJ whole genome shotgun (WGS) entry which is preliminary data.</text>
</comment>
<dbReference type="Pfam" id="PF01000">
    <property type="entry name" value="RNA_pol_A_bac"/>
    <property type="match status" value="1"/>
</dbReference>
<dbReference type="Pfam" id="PF01193">
    <property type="entry name" value="RNA_pol_L"/>
    <property type="match status" value="1"/>
</dbReference>
<dbReference type="Gene3D" id="2.170.120.12">
    <property type="entry name" value="DNA-directed RNA polymerase, insert domain"/>
    <property type="match status" value="1"/>
</dbReference>
<evidence type="ECO:0000313" key="9">
    <source>
        <dbReference type="Proteomes" id="UP000466442"/>
    </source>
</evidence>
<dbReference type="EMBL" id="WIXP02000010">
    <property type="protein sequence ID" value="KAF6204282.1"/>
    <property type="molecule type" value="Genomic_DNA"/>
</dbReference>
<dbReference type="InterPro" id="IPR036643">
    <property type="entry name" value="RNApol_insert_sf"/>
</dbReference>
<dbReference type="GO" id="GO:0046983">
    <property type="term" value="F:protein dimerization activity"/>
    <property type="evidence" value="ECO:0007669"/>
    <property type="project" value="InterPro"/>
</dbReference>
<keyword evidence="5" id="KW-0539">Nucleus</keyword>
<reference evidence="8" key="1">
    <citation type="journal article" date="2021" name="Mol. Ecol. Resour.">
        <title>Apolygus lucorum genome provides insights into omnivorousness and mesophyll feeding.</title>
        <authorList>
            <person name="Liu Y."/>
            <person name="Liu H."/>
            <person name="Wang H."/>
            <person name="Huang T."/>
            <person name="Liu B."/>
            <person name="Yang B."/>
            <person name="Yin L."/>
            <person name="Li B."/>
            <person name="Zhang Y."/>
            <person name="Zhang S."/>
            <person name="Jiang F."/>
            <person name="Zhang X."/>
            <person name="Ren Y."/>
            <person name="Wang B."/>
            <person name="Wang S."/>
            <person name="Lu Y."/>
            <person name="Wu K."/>
            <person name="Fan W."/>
            <person name="Wang G."/>
        </authorList>
    </citation>
    <scope>NUCLEOTIDE SEQUENCE</scope>
    <source>
        <strain evidence="8">12Hb</strain>
    </source>
</reference>
<dbReference type="PROSITE" id="PS00446">
    <property type="entry name" value="RNA_POL_D_30KD"/>
    <property type="match status" value="1"/>
</dbReference>
<keyword evidence="9" id="KW-1185">Reference proteome</keyword>
<dbReference type="InterPro" id="IPR036603">
    <property type="entry name" value="RBP11-like"/>
</dbReference>
<proteinExistence type="inferred from homology"/>
<dbReference type="GO" id="GO:0003899">
    <property type="term" value="F:DNA-directed RNA polymerase activity"/>
    <property type="evidence" value="ECO:0007669"/>
    <property type="project" value="InterPro"/>
</dbReference>
<dbReference type="HAMAP" id="MF_00320">
    <property type="entry name" value="RNApol_arch_Rpo3"/>
    <property type="match status" value="1"/>
</dbReference>
<comment type="subcellular location">
    <subcellularLocation>
        <location evidence="1">Nucleus</location>
    </subcellularLocation>
</comment>
<protein>
    <recommendedName>
        <fullName evidence="2">DNA-directed RNA polymerases I and III subunit RPAC1</fullName>
    </recommendedName>
</protein>
<evidence type="ECO:0000256" key="6">
    <source>
        <dbReference type="ARBA" id="ARBA00025804"/>
    </source>
</evidence>
<dbReference type="SMART" id="SM00662">
    <property type="entry name" value="RPOLD"/>
    <property type="match status" value="1"/>
</dbReference>
<dbReference type="CDD" id="cd07032">
    <property type="entry name" value="RNAP_I_II_AC40"/>
    <property type="match status" value="1"/>
</dbReference>
<organism evidence="8 9">
    <name type="scientific">Apolygus lucorum</name>
    <name type="common">Small green plant bug</name>
    <name type="synonym">Lygocoris lucorum</name>
    <dbReference type="NCBI Taxonomy" id="248454"/>
    <lineage>
        <taxon>Eukaryota</taxon>
        <taxon>Metazoa</taxon>
        <taxon>Ecdysozoa</taxon>
        <taxon>Arthropoda</taxon>
        <taxon>Hexapoda</taxon>
        <taxon>Insecta</taxon>
        <taxon>Pterygota</taxon>
        <taxon>Neoptera</taxon>
        <taxon>Paraneoptera</taxon>
        <taxon>Hemiptera</taxon>
        <taxon>Heteroptera</taxon>
        <taxon>Panheteroptera</taxon>
        <taxon>Cimicomorpha</taxon>
        <taxon>Miridae</taxon>
        <taxon>Mirini</taxon>
        <taxon>Apolygus</taxon>
    </lineage>
</organism>